<organism evidence="1">
    <name type="scientific">Amphora coffeiformis</name>
    <dbReference type="NCBI Taxonomy" id="265554"/>
    <lineage>
        <taxon>Eukaryota</taxon>
        <taxon>Sar</taxon>
        <taxon>Stramenopiles</taxon>
        <taxon>Ochrophyta</taxon>
        <taxon>Bacillariophyta</taxon>
        <taxon>Bacillariophyceae</taxon>
        <taxon>Bacillariophycidae</taxon>
        <taxon>Thalassiophysales</taxon>
        <taxon>Catenulaceae</taxon>
        <taxon>Amphora</taxon>
    </lineage>
</organism>
<dbReference type="EMBL" id="HBIM01010908">
    <property type="protein sequence ID" value="CAE0411774.1"/>
    <property type="molecule type" value="Transcribed_RNA"/>
</dbReference>
<accession>A0A7S3L4T0</accession>
<gene>
    <name evidence="1" type="ORF">ACOF00016_LOCUS9060</name>
</gene>
<name>A0A7S3L4T0_9STRA</name>
<protein>
    <submittedName>
        <fullName evidence="1">Uncharacterized protein</fullName>
    </submittedName>
</protein>
<proteinExistence type="predicted"/>
<reference evidence="1" key="1">
    <citation type="submission" date="2021-01" db="EMBL/GenBank/DDBJ databases">
        <authorList>
            <person name="Corre E."/>
            <person name="Pelletier E."/>
            <person name="Niang G."/>
            <person name="Scheremetjew M."/>
            <person name="Finn R."/>
            <person name="Kale V."/>
            <person name="Holt S."/>
            <person name="Cochrane G."/>
            <person name="Meng A."/>
            <person name="Brown T."/>
            <person name="Cohen L."/>
        </authorList>
    </citation>
    <scope>NUCLEOTIDE SEQUENCE</scope>
    <source>
        <strain evidence="1">CCMP127</strain>
    </source>
</reference>
<dbReference type="AlphaFoldDB" id="A0A7S3L4T0"/>
<sequence length="142" mass="16285">MSLHIIECDEVSCLELQQQAMVPCPRGIHRSGARPVSPLLLPSLPLSVNSLQIHLNDQQSFLLNMKICFLYIARTEQKDLHSRIRALVNHSTAQNRKGNPDFTPLQVVVRRKLRTLLGEENWTKTQHILHKYCEARNVVLTD</sequence>
<evidence type="ECO:0000313" key="1">
    <source>
        <dbReference type="EMBL" id="CAE0411774.1"/>
    </source>
</evidence>